<dbReference type="PANTHER" id="PTHR30086:SF20">
    <property type="entry name" value="ARGININE EXPORTER PROTEIN ARGO-RELATED"/>
    <property type="match status" value="1"/>
</dbReference>
<evidence type="ECO:0000256" key="6">
    <source>
        <dbReference type="SAM" id="Phobius"/>
    </source>
</evidence>
<evidence type="ECO:0000256" key="4">
    <source>
        <dbReference type="ARBA" id="ARBA00022989"/>
    </source>
</evidence>
<dbReference type="Proteomes" id="UP001500618">
    <property type="component" value="Unassembled WGS sequence"/>
</dbReference>
<comment type="subcellular location">
    <subcellularLocation>
        <location evidence="1">Cell membrane</location>
        <topology evidence="1">Multi-pass membrane protein</topology>
    </subcellularLocation>
</comment>
<keyword evidence="4 6" id="KW-1133">Transmembrane helix</keyword>
<keyword evidence="5 6" id="KW-0472">Membrane</keyword>
<feature type="transmembrane region" description="Helical" evidence="6">
    <location>
        <begin position="150"/>
        <end position="177"/>
    </location>
</feature>
<dbReference type="Pfam" id="PF01810">
    <property type="entry name" value="LysE"/>
    <property type="match status" value="1"/>
</dbReference>
<keyword evidence="8" id="KW-1185">Reference proteome</keyword>
<evidence type="ECO:0000256" key="3">
    <source>
        <dbReference type="ARBA" id="ARBA00022692"/>
    </source>
</evidence>
<evidence type="ECO:0000313" key="8">
    <source>
        <dbReference type="Proteomes" id="UP001500618"/>
    </source>
</evidence>
<comment type="caution">
    <text evidence="7">The sequence shown here is derived from an EMBL/GenBank/DDBJ whole genome shotgun (WGS) entry which is preliminary data.</text>
</comment>
<protein>
    <submittedName>
        <fullName evidence="7">LysE family translocator</fullName>
    </submittedName>
</protein>
<evidence type="ECO:0000256" key="2">
    <source>
        <dbReference type="ARBA" id="ARBA00022475"/>
    </source>
</evidence>
<feature type="transmembrane region" description="Helical" evidence="6">
    <location>
        <begin position="119"/>
        <end position="138"/>
    </location>
</feature>
<organism evidence="7 8">
    <name type="scientific">Fodinicola feengrottensis</name>
    <dbReference type="NCBI Taxonomy" id="435914"/>
    <lineage>
        <taxon>Bacteria</taxon>
        <taxon>Bacillati</taxon>
        <taxon>Actinomycetota</taxon>
        <taxon>Actinomycetes</taxon>
        <taxon>Mycobacteriales</taxon>
        <taxon>Fodinicola</taxon>
    </lineage>
</organism>
<feature type="transmembrane region" description="Helical" evidence="6">
    <location>
        <begin position="6"/>
        <end position="29"/>
    </location>
</feature>
<reference evidence="7 8" key="1">
    <citation type="journal article" date="2019" name="Int. J. Syst. Evol. Microbiol.">
        <title>The Global Catalogue of Microorganisms (GCM) 10K type strain sequencing project: providing services to taxonomists for standard genome sequencing and annotation.</title>
        <authorList>
            <consortium name="The Broad Institute Genomics Platform"/>
            <consortium name="The Broad Institute Genome Sequencing Center for Infectious Disease"/>
            <person name="Wu L."/>
            <person name="Ma J."/>
        </authorList>
    </citation>
    <scope>NUCLEOTIDE SEQUENCE [LARGE SCALE GENOMIC DNA]</scope>
    <source>
        <strain evidence="7 8">JCM 14718</strain>
    </source>
</reference>
<dbReference type="PIRSF" id="PIRSF006324">
    <property type="entry name" value="LeuE"/>
    <property type="match status" value="1"/>
</dbReference>
<keyword evidence="3 6" id="KW-0812">Transmembrane</keyword>
<feature type="transmembrane region" description="Helical" evidence="6">
    <location>
        <begin position="71"/>
        <end position="89"/>
    </location>
</feature>
<evidence type="ECO:0000256" key="1">
    <source>
        <dbReference type="ARBA" id="ARBA00004651"/>
    </source>
</evidence>
<evidence type="ECO:0000313" key="7">
    <source>
        <dbReference type="EMBL" id="GAA1690865.1"/>
    </source>
</evidence>
<proteinExistence type="predicted"/>
<sequence length="214" mass="22075">MTSLSLVLGFAATAFLIIVVPGPSVLFVVSRAVSYGRRTALVTVLGNAVGVYVVVGAVALGLGALIQASDLVFTAVKLVGAGYLVFLGIRAIRDRRALANAAAMPAEQVRRTDRQAFRAGVWVGFSNPKTFILFGAILPQFVDRTAGQAWLQMLVLGLIAAIIGLAADSAWALAAGAARTWLSGSPKRLTMLGGAGGVTMIGLGVSLAITGRHD</sequence>
<gene>
    <name evidence="7" type="ORF">GCM10009765_45420</name>
</gene>
<keyword evidence="2" id="KW-1003">Cell membrane</keyword>
<dbReference type="InterPro" id="IPR001123">
    <property type="entry name" value="LeuE-type"/>
</dbReference>
<dbReference type="PANTHER" id="PTHR30086">
    <property type="entry name" value="ARGININE EXPORTER PROTEIN ARGO"/>
    <property type="match status" value="1"/>
</dbReference>
<dbReference type="RefSeq" id="WP_163567986.1">
    <property type="nucleotide sequence ID" value="NZ_BAAANY010000018.1"/>
</dbReference>
<accession>A0ABN2HNM2</accession>
<evidence type="ECO:0000256" key="5">
    <source>
        <dbReference type="ARBA" id="ARBA00023136"/>
    </source>
</evidence>
<dbReference type="EMBL" id="BAAANY010000018">
    <property type="protein sequence ID" value="GAA1690865.1"/>
    <property type="molecule type" value="Genomic_DNA"/>
</dbReference>
<feature type="transmembrane region" description="Helical" evidence="6">
    <location>
        <begin position="41"/>
        <end position="65"/>
    </location>
</feature>
<name>A0ABN2HNM2_9ACTN</name>
<feature type="transmembrane region" description="Helical" evidence="6">
    <location>
        <begin position="189"/>
        <end position="209"/>
    </location>
</feature>